<keyword evidence="6" id="KW-0408">Iron</keyword>
<sequence>MVNWTKTEKATITDIFSHLDYDDIGPKALSRCLIVYPWTQRYFSGFGNLYNAAAIIGNAKVAEHGIKVLHGLDLGLKKMDNIEAAYADLSSLHSEKLHVDPDNFKLLSDCITIVLAAKLGSAFTAETQATFQKFLGAVMSALGKQYH</sequence>
<keyword evidence="9" id="KW-1185">Reference proteome</keyword>
<name>A0A6P8SZY0_GYMAC</name>
<dbReference type="GO" id="GO:0042744">
    <property type="term" value="P:hydrogen peroxide catabolic process"/>
    <property type="evidence" value="ECO:0007669"/>
    <property type="project" value="TreeGrafter"/>
</dbReference>
<dbReference type="GO" id="GO:0072562">
    <property type="term" value="C:blood microparticle"/>
    <property type="evidence" value="ECO:0007669"/>
    <property type="project" value="TreeGrafter"/>
</dbReference>
<reference evidence="10" key="1">
    <citation type="submission" date="2025-08" db="UniProtKB">
        <authorList>
            <consortium name="RefSeq"/>
        </authorList>
    </citation>
    <scope>IDENTIFICATION</scope>
</reference>
<accession>A0A6P8SZY0</accession>
<dbReference type="GO" id="GO:0046872">
    <property type="term" value="F:metal ion binding"/>
    <property type="evidence" value="ECO:0007669"/>
    <property type="project" value="UniProtKB-KW"/>
</dbReference>
<dbReference type="AlphaFoldDB" id="A0A6P8SZY0"/>
<dbReference type="GO" id="GO:0031720">
    <property type="term" value="F:haptoglobin binding"/>
    <property type="evidence" value="ECO:0007669"/>
    <property type="project" value="TreeGrafter"/>
</dbReference>
<dbReference type="RefSeq" id="XP_034056698.1">
    <property type="nucleotide sequence ID" value="XM_034200807.1"/>
</dbReference>
<evidence type="ECO:0000256" key="3">
    <source>
        <dbReference type="ARBA" id="ARBA00022617"/>
    </source>
</evidence>
<dbReference type="InterPro" id="IPR000971">
    <property type="entry name" value="Globin"/>
</dbReference>
<comment type="similarity">
    <text evidence="1 7">Belongs to the globin family.</text>
</comment>
<dbReference type="CDD" id="cd08925">
    <property type="entry name" value="Hb-beta-like"/>
    <property type="match status" value="1"/>
</dbReference>
<keyword evidence="4 7" id="KW-0561">Oxygen transport</keyword>
<dbReference type="GO" id="GO:0043177">
    <property type="term" value="F:organic acid binding"/>
    <property type="evidence" value="ECO:0007669"/>
    <property type="project" value="TreeGrafter"/>
</dbReference>
<evidence type="ECO:0000256" key="1">
    <source>
        <dbReference type="ARBA" id="ARBA00008705"/>
    </source>
</evidence>
<feature type="domain" description="Globin" evidence="8">
    <location>
        <begin position="3"/>
        <end position="147"/>
    </location>
</feature>
<evidence type="ECO:0000259" key="8">
    <source>
        <dbReference type="PROSITE" id="PS01033"/>
    </source>
</evidence>
<dbReference type="GO" id="GO:0005833">
    <property type="term" value="C:hemoglobin complex"/>
    <property type="evidence" value="ECO:0007669"/>
    <property type="project" value="InterPro"/>
</dbReference>
<dbReference type="SUPFAM" id="SSF46458">
    <property type="entry name" value="Globin-like"/>
    <property type="match status" value="1"/>
</dbReference>
<dbReference type="SMR" id="A0A6P8SZY0"/>
<dbReference type="GO" id="GO:0005344">
    <property type="term" value="F:oxygen carrier activity"/>
    <property type="evidence" value="ECO:0007669"/>
    <property type="project" value="UniProtKB-KW"/>
</dbReference>
<dbReference type="GO" id="GO:0004601">
    <property type="term" value="F:peroxidase activity"/>
    <property type="evidence" value="ECO:0007669"/>
    <property type="project" value="TreeGrafter"/>
</dbReference>
<keyword evidence="3 7" id="KW-0349">Heme</keyword>
<dbReference type="InterPro" id="IPR050056">
    <property type="entry name" value="Hemoglobin_oxygen_transport"/>
</dbReference>
<organism evidence="9 10">
    <name type="scientific">Gymnodraco acuticeps</name>
    <name type="common">Antarctic dragonfish</name>
    <dbReference type="NCBI Taxonomy" id="8218"/>
    <lineage>
        <taxon>Eukaryota</taxon>
        <taxon>Metazoa</taxon>
        <taxon>Chordata</taxon>
        <taxon>Craniata</taxon>
        <taxon>Vertebrata</taxon>
        <taxon>Euteleostomi</taxon>
        <taxon>Actinopterygii</taxon>
        <taxon>Neopterygii</taxon>
        <taxon>Teleostei</taxon>
        <taxon>Neoteleostei</taxon>
        <taxon>Acanthomorphata</taxon>
        <taxon>Eupercaria</taxon>
        <taxon>Perciformes</taxon>
        <taxon>Notothenioidei</taxon>
        <taxon>Bathydraconidae</taxon>
        <taxon>Gymnodraco</taxon>
    </lineage>
</organism>
<dbReference type="InterPro" id="IPR009050">
    <property type="entry name" value="Globin-like_sf"/>
</dbReference>
<proteinExistence type="inferred from homology"/>
<dbReference type="InParanoid" id="A0A6P8SZY0"/>
<evidence type="ECO:0000256" key="6">
    <source>
        <dbReference type="ARBA" id="ARBA00023004"/>
    </source>
</evidence>
<dbReference type="GO" id="GO:0019825">
    <property type="term" value="F:oxygen binding"/>
    <property type="evidence" value="ECO:0007669"/>
    <property type="project" value="InterPro"/>
</dbReference>
<dbReference type="GeneID" id="117536069"/>
<dbReference type="GO" id="GO:0020037">
    <property type="term" value="F:heme binding"/>
    <property type="evidence" value="ECO:0007669"/>
    <property type="project" value="InterPro"/>
</dbReference>
<dbReference type="Pfam" id="PF00042">
    <property type="entry name" value="Globin"/>
    <property type="match status" value="1"/>
</dbReference>
<evidence type="ECO:0000256" key="5">
    <source>
        <dbReference type="ARBA" id="ARBA00022723"/>
    </source>
</evidence>
<dbReference type="KEGG" id="gacu:117536069"/>
<keyword evidence="2 7" id="KW-0813">Transport</keyword>
<evidence type="ECO:0000256" key="4">
    <source>
        <dbReference type="ARBA" id="ARBA00022621"/>
    </source>
</evidence>
<evidence type="ECO:0000256" key="7">
    <source>
        <dbReference type="RuleBase" id="RU000356"/>
    </source>
</evidence>
<dbReference type="FunFam" id="1.10.490.10:FF:000001">
    <property type="entry name" value="Hemoglobin subunit beta"/>
    <property type="match status" value="1"/>
</dbReference>
<protein>
    <submittedName>
        <fullName evidence="10">Hemoglobin subunit beta</fullName>
    </submittedName>
</protein>
<dbReference type="InterPro" id="IPR002337">
    <property type="entry name" value="Hemoglobin_b"/>
</dbReference>
<dbReference type="PANTHER" id="PTHR11442:SF7">
    <property type="entry name" value="HEMOGLOBIN SUBUNIT EPSILON"/>
    <property type="match status" value="1"/>
</dbReference>
<dbReference type="OrthoDB" id="9886081at2759"/>
<dbReference type="InterPro" id="IPR012292">
    <property type="entry name" value="Globin/Proto"/>
</dbReference>
<evidence type="ECO:0000313" key="10">
    <source>
        <dbReference type="RefSeq" id="XP_034056698.1"/>
    </source>
</evidence>
<dbReference type="GO" id="GO:0031838">
    <property type="term" value="C:haptoglobin-hemoglobin complex"/>
    <property type="evidence" value="ECO:0007669"/>
    <property type="project" value="TreeGrafter"/>
</dbReference>
<gene>
    <name evidence="10" type="primary">LOC117536069</name>
</gene>
<dbReference type="PROSITE" id="PS01033">
    <property type="entry name" value="GLOBIN"/>
    <property type="match status" value="1"/>
</dbReference>
<evidence type="ECO:0000256" key="2">
    <source>
        <dbReference type="ARBA" id="ARBA00022448"/>
    </source>
</evidence>
<dbReference type="PRINTS" id="PR00814">
    <property type="entry name" value="BETAHAEM"/>
</dbReference>
<dbReference type="PANTHER" id="PTHR11442">
    <property type="entry name" value="HEMOGLOBIN FAMILY MEMBER"/>
    <property type="match status" value="1"/>
</dbReference>
<evidence type="ECO:0000313" key="9">
    <source>
        <dbReference type="Proteomes" id="UP000515161"/>
    </source>
</evidence>
<keyword evidence="5" id="KW-0479">Metal-binding</keyword>
<dbReference type="Proteomes" id="UP000515161">
    <property type="component" value="Unplaced"/>
</dbReference>
<dbReference type="Gene3D" id="1.10.490.10">
    <property type="entry name" value="Globins"/>
    <property type="match status" value="1"/>
</dbReference>